<evidence type="ECO:0000313" key="16">
    <source>
        <dbReference type="EMBL" id="GIM01100.1"/>
    </source>
</evidence>
<evidence type="ECO:0000256" key="3">
    <source>
        <dbReference type="ARBA" id="ARBA00022528"/>
    </source>
</evidence>
<comment type="caution">
    <text evidence="16">The sequence shown here is derived from an EMBL/GenBank/DDBJ whole genome shotgun (WGS) entry which is preliminary data.</text>
</comment>
<dbReference type="AlphaFoldDB" id="A0A8J4G6T0"/>
<evidence type="ECO:0000256" key="8">
    <source>
        <dbReference type="ARBA" id="ARBA00022805"/>
    </source>
</evidence>
<feature type="domain" description="G" evidence="15">
    <location>
        <begin position="367"/>
        <end position="458"/>
    </location>
</feature>
<keyword evidence="6" id="KW-0479">Metal-binding</keyword>
<sequence>MPSGCSDGDFVATSSLVGKDASFSAMPKLPPRPSATKENSHVADCTCGKSEPRADGTSNGGEPATAPVTAGAAHGAAAEDPASGSSNATTAASSIPSSRPTAGPSLPPRTAIIRSRTTTTATTATTSNSSTGSSISISNNSAASASASASSSSAGAPSATAAKSSAGTSGADSGSSSGGGSCTAKAESPAPAKTGPASPKGSGGGAASSSGLSGLRKAPMGGLSGLPPRPAPSTGPVLDPDEPESLAEVRRSIHAVRVQMISAALRLGYDHENALVKQVLYRLLLAERLKAPWHRAGKRPDPVAAAAREAARREEEAVRGAGPGPGSARGGPAAASAPTSASTRTRGGPGVGGSGAAELPPLGFTVKIMLIGLQGSGKTQLAHALLGPVGRPHTAVHPFTGATHRVTVMRGSAHGIGLAFIDTPGLSLAPGGAARNCQVLQQIRRAYHAHRPDLLVYVDRLDAPTPAAGPSSGPGAASPGGAGAELAVLRNLTAALGPAMWLNTIVTFTHAGAPPPRSSRGPATPRSGTDPAVAHTGPSFENWLEIRSHALQGVIRQASYDERLMNPVAFAESHPSCPTNTAGQPVIYNGMPWRSHLLLMLTSAKLLADTEALLQMQG</sequence>
<feature type="compositionally biased region" description="Low complexity" evidence="14">
    <location>
        <begin position="330"/>
        <end position="346"/>
    </location>
</feature>
<dbReference type="GO" id="GO:0005525">
    <property type="term" value="F:GTP binding"/>
    <property type="evidence" value="ECO:0007669"/>
    <property type="project" value="InterPro"/>
</dbReference>
<keyword evidence="8" id="KW-1002">Plastid outer membrane</keyword>
<evidence type="ECO:0000313" key="17">
    <source>
        <dbReference type="Proteomes" id="UP000722791"/>
    </source>
</evidence>
<evidence type="ECO:0000256" key="6">
    <source>
        <dbReference type="ARBA" id="ARBA00022723"/>
    </source>
</evidence>
<dbReference type="GO" id="GO:0046872">
    <property type="term" value="F:metal ion binding"/>
    <property type="evidence" value="ECO:0007669"/>
    <property type="project" value="UniProtKB-KW"/>
</dbReference>
<evidence type="ECO:0000256" key="5">
    <source>
        <dbReference type="ARBA" id="ARBA00022692"/>
    </source>
</evidence>
<keyword evidence="5" id="KW-0812">Transmembrane</keyword>
<evidence type="ECO:0000256" key="11">
    <source>
        <dbReference type="ARBA" id="ARBA00022989"/>
    </source>
</evidence>
<feature type="compositionally biased region" description="Low complexity" evidence="14">
    <location>
        <begin position="207"/>
        <end position="218"/>
    </location>
</feature>
<feature type="region of interest" description="Disordered" evidence="14">
    <location>
        <begin position="512"/>
        <end position="536"/>
    </location>
</feature>
<keyword evidence="2" id="KW-0813">Transport</keyword>
<dbReference type="EMBL" id="BNCQ01000008">
    <property type="protein sequence ID" value="GIM01100.1"/>
    <property type="molecule type" value="Genomic_DNA"/>
</dbReference>
<evidence type="ECO:0000256" key="7">
    <source>
        <dbReference type="ARBA" id="ARBA00022801"/>
    </source>
</evidence>
<protein>
    <recommendedName>
        <fullName evidence="15">G domain-containing protein</fullName>
    </recommendedName>
</protein>
<evidence type="ECO:0000256" key="4">
    <source>
        <dbReference type="ARBA" id="ARBA00022640"/>
    </source>
</evidence>
<dbReference type="GO" id="GO:0015031">
    <property type="term" value="P:protein transport"/>
    <property type="evidence" value="ECO:0007669"/>
    <property type="project" value="UniProtKB-KW"/>
</dbReference>
<evidence type="ECO:0000256" key="14">
    <source>
        <dbReference type="SAM" id="MobiDB-lite"/>
    </source>
</evidence>
<evidence type="ECO:0000256" key="13">
    <source>
        <dbReference type="ARBA" id="ARBA00023766"/>
    </source>
</evidence>
<feature type="compositionally biased region" description="Basic and acidic residues" evidence="14">
    <location>
        <begin position="309"/>
        <end position="318"/>
    </location>
</feature>
<dbReference type="PANTHER" id="PTHR10903">
    <property type="entry name" value="GTPASE, IMAP FAMILY MEMBER-RELATED"/>
    <property type="match status" value="1"/>
</dbReference>
<feature type="compositionally biased region" description="Low complexity" evidence="14">
    <location>
        <begin position="109"/>
        <end position="175"/>
    </location>
</feature>
<comment type="cofactor">
    <cofactor evidence="1">
        <name>Mg(2+)</name>
        <dbReference type="ChEBI" id="CHEBI:18420"/>
    </cofactor>
</comment>
<dbReference type="InterPro" id="IPR045058">
    <property type="entry name" value="GIMA/IAN/Toc"/>
</dbReference>
<organism evidence="16 17">
    <name type="scientific">Volvox reticuliferus</name>
    <dbReference type="NCBI Taxonomy" id="1737510"/>
    <lineage>
        <taxon>Eukaryota</taxon>
        <taxon>Viridiplantae</taxon>
        <taxon>Chlorophyta</taxon>
        <taxon>core chlorophytes</taxon>
        <taxon>Chlorophyceae</taxon>
        <taxon>CS clade</taxon>
        <taxon>Chlamydomonadales</taxon>
        <taxon>Volvocaceae</taxon>
        <taxon>Volvox</taxon>
    </lineage>
</organism>
<keyword evidence="12" id="KW-0472">Membrane</keyword>
<feature type="compositionally biased region" description="Low complexity" evidence="14">
    <location>
        <begin position="60"/>
        <end position="102"/>
    </location>
</feature>
<dbReference type="SUPFAM" id="SSF52540">
    <property type="entry name" value="P-loop containing nucleoside triphosphate hydrolases"/>
    <property type="match status" value="1"/>
</dbReference>
<feature type="region of interest" description="Disordered" evidence="14">
    <location>
        <begin position="1"/>
        <end position="246"/>
    </location>
</feature>
<comment type="subcellular location">
    <subcellularLocation>
        <location evidence="13">Plastid</location>
        <location evidence="13">Chloroplast outer membrane</location>
        <topology evidence="13">Single-pass membrane protein</topology>
    </subcellularLocation>
</comment>
<reference evidence="16" key="1">
    <citation type="journal article" date="2021" name="Proc. Natl. Acad. Sci. U.S.A.">
        <title>Three genomes in the algal genus Volvox reveal the fate of a haploid sex-determining region after a transition to homothallism.</title>
        <authorList>
            <person name="Yamamoto K."/>
            <person name="Hamaji T."/>
            <person name="Kawai-Toyooka H."/>
            <person name="Matsuzaki R."/>
            <person name="Takahashi F."/>
            <person name="Nishimura Y."/>
            <person name="Kawachi M."/>
            <person name="Noguchi H."/>
            <person name="Minakuchi Y."/>
            <person name="Umen J.G."/>
            <person name="Toyoda A."/>
            <person name="Nozaki H."/>
        </authorList>
    </citation>
    <scope>NUCLEOTIDE SEQUENCE</scope>
    <source>
        <strain evidence="16">NIES-3785</strain>
    </source>
</reference>
<keyword evidence="3" id="KW-0150">Chloroplast</keyword>
<evidence type="ECO:0000256" key="2">
    <source>
        <dbReference type="ARBA" id="ARBA00022448"/>
    </source>
</evidence>
<dbReference type="InterPro" id="IPR027417">
    <property type="entry name" value="P-loop_NTPase"/>
</dbReference>
<evidence type="ECO:0000256" key="9">
    <source>
        <dbReference type="ARBA" id="ARBA00022842"/>
    </source>
</evidence>
<dbReference type="PANTHER" id="PTHR10903:SF135">
    <property type="entry name" value="TRANSLOCASE OF CHLOROPLAST 120, CHLOROPLASTIC-RELATED"/>
    <property type="match status" value="1"/>
</dbReference>
<feature type="region of interest" description="Disordered" evidence="14">
    <location>
        <begin position="296"/>
        <end position="356"/>
    </location>
</feature>
<feature type="non-terminal residue" evidence="16">
    <location>
        <position position="1"/>
    </location>
</feature>
<dbReference type="Proteomes" id="UP000722791">
    <property type="component" value="Unassembled WGS sequence"/>
</dbReference>
<accession>A0A8J4G6T0</accession>
<dbReference type="GO" id="GO:0016787">
    <property type="term" value="F:hydrolase activity"/>
    <property type="evidence" value="ECO:0007669"/>
    <property type="project" value="UniProtKB-KW"/>
</dbReference>
<keyword evidence="10" id="KW-0653">Protein transport</keyword>
<keyword evidence="7" id="KW-0378">Hydrolase</keyword>
<keyword evidence="9" id="KW-0460">Magnesium</keyword>
<dbReference type="Gene3D" id="3.40.50.300">
    <property type="entry name" value="P-loop containing nucleotide triphosphate hydrolases"/>
    <property type="match status" value="1"/>
</dbReference>
<keyword evidence="4" id="KW-0934">Plastid</keyword>
<dbReference type="GO" id="GO:0009707">
    <property type="term" value="C:chloroplast outer membrane"/>
    <property type="evidence" value="ECO:0007669"/>
    <property type="project" value="UniProtKB-SubCell"/>
</dbReference>
<dbReference type="Pfam" id="PF01926">
    <property type="entry name" value="MMR_HSR1"/>
    <property type="match status" value="1"/>
</dbReference>
<dbReference type="InterPro" id="IPR006073">
    <property type="entry name" value="GTP-bd"/>
</dbReference>
<name>A0A8J4G6T0_9CHLO</name>
<proteinExistence type="predicted"/>
<evidence type="ECO:0000256" key="12">
    <source>
        <dbReference type="ARBA" id="ARBA00023136"/>
    </source>
</evidence>
<keyword evidence="11" id="KW-1133">Transmembrane helix</keyword>
<gene>
    <name evidence="16" type="ORF">Vretimale_5943</name>
</gene>
<evidence type="ECO:0000256" key="1">
    <source>
        <dbReference type="ARBA" id="ARBA00001946"/>
    </source>
</evidence>
<evidence type="ECO:0000259" key="15">
    <source>
        <dbReference type="Pfam" id="PF01926"/>
    </source>
</evidence>
<evidence type="ECO:0000256" key="10">
    <source>
        <dbReference type="ARBA" id="ARBA00022927"/>
    </source>
</evidence>